<keyword evidence="2" id="KW-0813">Transport</keyword>
<dbReference type="InterPro" id="IPR020846">
    <property type="entry name" value="MFS_dom"/>
</dbReference>
<dbReference type="PRINTS" id="PR01988">
    <property type="entry name" value="EXPORTERBACE"/>
</dbReference>
<sequence length="425" mass="44910">MLDVLRTRDARFLLVGELISLVGDRALMVALPFFVYDKTGSTLATAALVLAFYLPGLLFSSFSGVLADRLDRKRVLVVSHLLQAGVILALLLVPHPGWMWIAYVVMFAELTIATLVTPTAGALLPSLVNDEHLPQANALFGMSVTTARVAGPLVGAALVGWTGLHGVILFDSVTFLLAALLFARLTPRPRALRDATDTRASLLTSWRDMGREWRQGVRHVTASPALRVLFVTMNVTSLGGCLIDPFFVPWVKDRLGAGPQEIGLLSTTLAVGALLGGTMAGRIARKLTPKTAVGLVTMLVGAMMIVVYQQTRFEVALALLFFMGLPLVVSNVAAATLLQRVTPDAYRGRVYGALGTTNALMGVTAVLVGGTLGELVGVVPMLTAAGAITVVGGLVGYRWLPSSSEQAAPAEREVPTASEAAPSTS</sequence>
<feature type="transmembrane region" description="Helical" evidence="8">
    <location>
        <begin position="12"/>
        <end position="36"/>
    </location>
</feature>
<feature type="transmembrane region" description="Helical" evidence="8">
    <location>
        <begin position="164"/>
        <end position="183"/>
    </location>
</feature>
<keyword evidence="5 8" id="KW-1133">Transmembrane helix</keyword>
<dbReference type="GO" id="GO:0022857">
    <property type="term" value="F:transmembrane transporter activity"/>
    <property type="evidence" value="ECO:0007669"/>
    <property type="project" value="InterPro"/>
</dbReference>
<name>A0A318S9W9_9DEIO</name>
<feature type="domain" description="Major facilitator superfamily (MFS) profile" evidence="9">
    <location>
        <begin position="225"/>
        <end position="425"/>
    </location>
</feature>
<comment type="subcellular location">
    <subcellularLocation>
        <location evidence="1">Cell membrane</location>
        <topology evidence="1">Multi-pass membrane protein</topology>
    </subcellularLocation>
</comment>
<evidence type="ECO:0000256" key="1">
    <source>
        <dbReference type="ARBA" id="ARBA00004651"/>
    </source>
</evidence>
<dbReference type="PANTHER" id="PTHR23513:SF6">
    <property type="entry name" value="MAJOR FACILITATOR SUPERFAMILY ASSOCIATED DOMAIN-CONTAINING PROTEIN"/>
    <property type="match status" value="1"/>
</dbReference>
<evidence type="ECO:0000256" key="3">
    <source>
        <dbReference type="ARBA" id="ARBA00022475"/>
    </source>
</evidence>
<keyword evidence="6 8" id="KW-0472">Membrane</keyword>
<comment type="caution">
    <text evidence="10">The sequence shown here is derived from an EMBL/GenBank/DDBJ whole genome shotgun (WGS) entry which is preliminary data.</text>
</comment>
<feature type="region of interest" description="Disordered" evidence="7">
    <location>
        <begin position="405"/>
        <end position="425"/>
    </location>
</feature>
<keyword evidence="11" id="KW-1185">Reference proteome</keyword>
<dbReference type="Gene3D" id="1.20.1250.20">
    <property type="entry name" value="MFS general substrate transporter like domains"/>
    <property type="match status" value="1"/>
</dbReference>
<evidence type="ECO:0000313" key="11">
    <source>
        <dbReference type="Proteomes" id="UP000248326"/>
    </source>
</evidence>
<dbReference type="CDD" id="cd06173">
    <property type="entry name" value="MFS_MefA_like"/>
    <property type="match status" value="1"/>
</dbReference>
<dbReference type="EMBL" id="QJSX01000002">
    <property type="protein sequence ID" value="PYE55669.1"/>
    <property type="molecule type" value="Genomic_DNA"/>
</dbReference>
<evidence type="ECO:0000256" key="4">
    <source>
        <dbReference type="ARBA" id="ARBA00022692"/>
    </source>
</evidence>
<feature type="transmembrane region" description="Helical" evidence="8">
    <location>
        <begin position="315"/>
        <end position="338"/>
    </location>
</feature>
<proteinExistence type="predicted"/>
<dbReference type="OrthoDB" id="3227279at2"/>
<dbReference type="InterPro" id="IPR022324">
    <property type="entry name" value="Bacilysin_exporter_BacE_put"/>
</dbReference>
<feature type="transmembrane region" description="Helical" evidence="8">
    <location>
        <begin position="350"/>
        <end position="369"/>
    </location>
</feature>
<organism evidence="10 11">
    <name type="scientific">Deinococcus yavapaiensis KR-236</name>
    <dbReference type="NCBI Taxonomy" id="694435"/>
    <lineage>
        <taxon>Bacteria</taxon>
        <taxon>Thermotogati</taxon>
        <taxon>Deinococcota</taxon>
        <taxon>Deinococci</taxon>
        <taxon>Deinococcales</taxon>
        <taxon>Deinococcaceae</taxon>
        <taxon>Deinococcus</taxon>
    </lineage>
</organism>
<dbReference type="GO" id="GO:0005886">
    <property type="term" value="C:plasma membrane"/>
    <property type="evidence" value="ECO:0007669"/>
    <property type="project" value="UniProtKB-SubCell"/>
</dbReference>
<evidence type="ECO:0000256" key="8">
    <source>
        <dbReference type="SAM" id="Phobius"/>
    </source>
</evidence>
<gene>
    <name evidence="10" type="ORF">DES52_10232</name>
</gene>
<keyword evidence="3" id="KW-1003">Cell membrane</keyword>
<dbReference type="Proteomes" id="UP000248326">
    <property type="component" value="Unassembled WGS sequence"/>
</dbReference>
<feature type="transmembrane region" description="Helical" evidence="8">
    <location>
        <begin position="292"/>
        <end position="309"/>
    </location>
</feature>
<dbReference type="InterPro" id="IPR010290">
    <property type="entry name" value="TM_effector"/>
</dbReference>
<evidence type="ECO:0000256" key="7">
    <source>
        <dbReference type="SAM" id="MobiDB-lite"/>
    </source>
</evidence>
<feature type="transmembrane region" description="Helical" evidence="8">
    <location>
        <begin position="375"/>
        <end position="397"/>
    </location>
</feature>
<evidence type="ECO:0000256" key="5">
    <source>
        <dbReference type="ARBA" id="ARBA00022989"/>
    </source>
</evidence>
<keyword evidence="4 8" id="KW-0812">Transmembrane</keyword>
<feature type="domain" description="Major facilitator superfamily (MFS) profile" evidence="9">
    <location>
        <begin position="1"/>
        <end position="190"/>
    </location>
</feature>
<dbReference type="PROSITE" id="PS50850">
    <property type="entry name" value="MFS"/>
    <property type="match status" value="2"/>
</dbReference>
<accession>A0A318S9W9</accession>
<reference evidence="10 11" key="1">
    <citation type="submission" date="2018-06" db="EMBL/GenBank/DDBJ databases">
        <title>Genomic Encyclopedia of Type Strains, Phase IV (KMG-IV): sequencing the most valuable type-strain genomes for metagenomic binning, comparative biology and taxonomic classification.</title>
        <authorList>
            <person name="Goeker M."/>
        </authorList>
    </citation>
    <scope>NUCLEOTIDE SEQUENCE [LARGE SCALE GENOMIC DNA]</scope>
    <source>
        <strain evidence="10 11">DSM 18048</strain>
    </source>
</reference>
<dbReference type="SUPFAM" id="SSF103473">
    <property type="entry name" value="MFS general substrate transporter"/>
    <property type="match status" value="1"/>
</dbReference>
<protein>
    <submittedName>
        <fullName evidence="10">NRE family putative nickel resistance protein-like MFS transporter</fullName>
    </submittedName>
</protein>
<evidence type="ECO:0000313" key="10">
    <source>
        <dbReference type="EMBL" id="PYE55669.1"/>
    </source>
</evidence>
<evidence type="ECO:0000256" key="6">
    <source>
        <dbReference type="ARBA" id="ARBA00023136"/>
    </source>
</evidence>
<feature type="transmembrane region" description="Helical" evidence="8">
    <location>
        <begin position="228"/>
        <end position="250"/>
    </location>
</feature>
<feature type="transmembrane region" description="Helical" evidence="8">
    <location>
        <begin position="42"/>
        <end position="63"/>
    </location>
</feature>
<evidence type="ECO:0000259" key="9">
    <source>
        <dbReference type="PROSITE" id="PS50850"/>
    </source>
</evidence>
<dbReference type="AlphaFoldDB" id="A0A318S9W9"/>
<dbReference type="PANTHER" id="PTHR23513">
    <property type="entry name" value="INTEGRAL MEMBRANE EFFLUX PROTEIN-RELATED"/>
    <property type="match status" value="1"/>
</dbReference>
<feature type="transmembrane region" description="Helical" evidence="8">
    <location>
        <begin position="262"/>
        <end position="280"/>
    </location>
</feature>
<dbReference type="InterPro" id="IPR036259">
    <property type="entry name" value="MFS_trans_sf"/>
</dbReference>
<evidence type="ECO:0000256" key="2">
    <source>
        <dbReference type="ARBA" id="ARBA00022448"/>
    </source>
</evidence>
<dbReference type="Pfam" id="PF05977">
    <property type="entry name" value="MFS_3"/>
    <property type="match status" value="1"/>
</dbReference>